<dbReference type="Gene3D" id="2.60.200.20">
    <property type="match status" value="1"/>
</dbReference>
<dbReference type="InterPro" id="IPR000253">
    <property type="entry name" value="FHA_dom"/>
</dbReference>
<dbReference type="AlphaFoldDB" id="A2FJ54"/>
<dbReference type="InterPro" id="IPR037912">
    <property type="entry name" value="MCRS1"/>
</dbReference>
<reference evidence="2" key="2">
    <citation type="journal article" date="2007" name="Science">
        <title>Draft genome sequence of the sexually transmitted pathogen Trichomonas vaginalis.</title>
        <authorList>
            <person name="Carlton J.M."/>
            <person name="Hirt R.P."/>
            <person name="Silva J.C."/>
            <person name="Delcher A.L."/>
            <person name="Schatz M."/>
            <person name="Zhao Q."/>
            <person name="Wortman J.R."/>
            <person name="Bidwell S.L."/>
            <person name="Alsmark U.C.M."/>
            <person name="Besteiro S."/>
            <person name="Sicheritz-Ponten T."/>
            <person name="Noel C.J."/>
            <person name="Dacks J.B."/>
            <person name="Foster P.G."/>
            <person name="Simillion C."/>
            <person name="Van de Peer Y."/>
            <person name="Miranda-Saavedra D."/>
            <person name="Barton G.J."/>
            <person name="Westrop G.D."/>
            <person name="Mueller S."/>
            <person name="Dessi D."/>
            <person name="Fiori P.L."/>
            <person name="Ren Q."/>
            <person name="Paulsen I."/>
            <person name="Zhang H."/>
            <person name="Bastida-Corcuera F.D."/>
            <person name="Simoes-Barbosa A."/>
            <person name="Brown M.T."/>
            <person name="Hayes R.D."/>
            <person name="Mukherjee M."/>
            <person name="Okumura C.Y."/>
            <person name="Schneider R."/>
            <person name="Smith A.J."/>
            <person name="Vanacova S."/>
            <person name="Villalvazo M."/>
            <person name="Haas B.J."/>
            <person name="Pertea M."/>
            <person name="Feldblyum T.V."/>
            <person name="Utterback T.R."/>
            <person name="Shu C.L."/>
            <person name="Osoegawa K."/>
            <person name="de Jong P.J."/>
            <person name="Hrdy I."/>
            <person name="Horvathova L."/>
            <person name="Zubacova Z."/>
            <person name="Dolezal P."/>
            <person name="Malik S.B."/>
            <person name="Logsdon J.M. Jr."/>
            <person name="Henze K."/>
            <person name="Gupta A."/>
            <person name="Wang C.C."/>
            <person name="Dunne R.L."/>
            <person name="Upcroft J.A."/>
            <person name="Upcroft P."/>
            <person name="White O."/>
            <person name="Salzberg S.L."/>
            <person name="Tang P."/>
            <person name="Chiu C.-H."/>
            <person name="Lee Y.-S."/>
            <person name="Embley T.M."/>
            <person name="Coombs G.H."/>
            <person name="Mottram J.C."/>
            <person name="Tachezy J."/>
            <person name="Fraser-Liggett C.M."/>
            <person name="Johnson P.J."/>
        </authorList>
    </citation>
    <scope>NUCLEOTIDE SEQUENCE [LARGE SCALE GENOMIC DNA]</scope>
    <source>
        <strain evidence="2">G3</strain>
    </source>
</reference>
<dbReference type="eggNOG" id="KOG2293">
    <property type="taxonomic scope" value="Eukaryota"/>
</dbReference>
<dbReference type="KEGG" id="tva:4752805"/>
<evidence type="ECO:0000313" key="3">
    <source>
        <dbReference type="Proteomes" id="UP000001542"/>
    </source>
</evidence>
<gene>
    <name evidence="2" type="ORF">TVAG_428640</name>
</gene>
<dbReference type="PANTHER" id="PTHR13233:SF0">
    <property type="entry name" value="MICROSPHERULE PROTEIN 1"/>
    <property type="match status" value="1"/>
</dbReference>
<evidence type="ECO:0000313" key="2">
    <source>
        <dbReference type="EMBL" id="EAX95061.1"/>
    </source>
</evidence>
<dbReference type="FunFam" id="2.60.200.20:FF:000178">
    <property type="entry name" value="Uncharacterized protein"/>
    <property type="match status" value="1"/>
</dbReference>
<dbReference type="InParanoid" id="A2FJ54"/>
<evidence type="ECO:0000259" key="1">
    <source>
        <dbReference type="PROSITE" id="PS50006"/>
    </source>
</evidence>
<feature type="domain" description="FHA" evidence="1">
    <location>
        <begin position="244"/>
        <end position="302"/>
    </location>
</feature>
<dbReference type="Proteomes" id="UP000001542">
    <property type="component" value="Unassembled WGS sequence"/>
</dbReference>
<accession>A2FJ54</accession>
<dbReference type="SUPFAM" id="SSF49879">
    <property type="entry name" value="SMAD/FHA domain"/>
    <property type="match status" value="1"/>
</dbReference>
<dbReference type="OrthoDB" id="10262769at2759"/>
<organism evidence="2 3">
    <name type="scientific">Trichomonas vaginalis (strain ATCC PRA-98 / G3)</name>
    <dbReference type="NCBI Taxonomy" id="412133"/>
    <lineage>
        <taxon>Eukaryota</taxon>
        <taxon>Metamonada</taxon>
        <taxon>Parabasalia</taxon>
        <taxon>Trichomonadida</taxon>
        <taxon>Trichomonadidae</taxon>
        <taxon>Trichomonas</taxon>
    </lineage>
</organism>
<dbReference type="InterPro" id="IPR008984">
    <property type="entry name" value="SMAD_FHA_dom_sf"/>
</dbReference>
<dbReference type="GO" id="GO:0044545">
    <property type="term" value="C:NSL complex"/>
    <property type="evidence" value="ECO:0000318"/>
    <property type="project" value="GO_Central"/>
</dbReference>
<proteinExistence type="predicted"/>
<sequence>MTETSNFTVVMTPHMKDLASQFDNPPEKPKFIPKPEEVQELIELSLIYPVTEIPAHSKYLFRYTKHQIQEIYKSILNGEIEIPKSKSKINKKEFSLEEDFIILTFIRLQPGSNISNLIEMYGELFPIYRKNSEIKKRYNELKKLPNDKVSEILDKYTREIAYEDLFGTSTQKASEDSTIKDIKFIQCRCNYQPVIYDQLSSKASDELDRLDKISEIYWQREFSPNDLAILRSEKLKFFMRREAIMIGRGTLDFDVDVNLSEFGERACVHVSRNQAVISFLLDFNFYITNIGNRTFRVNGVVIGPGKKCRLHDEYLLDFSGILLIFYSNRQLIDQIKVALDDSMENQNKREAN</sequence>
<dbReference type="GO" id="GO:0002151">
    <property type="term" value="F:G-quadruplex RNA binding"/>
    <property type="evidence" value="ECO:0007669"/>
    <property type="project" value="InterPro"/>
</dbReference>
<dbReference type="STRING" id="5722.A2FJ54"/>
<reference evidence="2" key="1">
    <citation type="submission" date="2006-10" db="EMBL/GenBank/DDBJ databases">
        <authorList>
            <person name="Amadeo P."/>
            <person name="Zhao Q."/>
            <person name="Wortman J."/>
            <person name="Fraser-Liggett C."/>
            <person name="Carlton J."/>
        </authorList>
    </citation>
    <scope>NUCLEOTIDE SEQUENCE</scope>
    <source>
        <strain evidence="2">G3</strain>
    </source>
</reference>
<dbReference type="RefSeq" id="XP_001307991.1">
    <property type="nucleotide sequence ID" value="XM_001307990.1"/>
</dbReference>
<name>A2FJ54_TRIV3</name>
<dbReference type="PROSITE" id="PS50006">
    <property type="entry name" value="FHA_DOMAIN"/>
    <property type="match status" value="1"/>
</dbReference>
<dbReference type="GO" id="GO:0045944">
    <property type="term" value="P:positive regulation of transcription by RNA polymerase II"/>
    <property type="evidence" value="ECO:0000318"/>
    <property type="project" value="GO_Central"/>
</dbReference>
<protein>
    <recommendedName>
        <fullName evidence="1">FHA domain-containing protein</fullName>
    </recommendedName>
</protein>
<dbReference type="PANTHER" id="PTHR13233">
    <property type="entry name" value="MICROSPHERULE PROTEIN 1"/>
    <property type="match status" value="1"/>
</dbReference>
<dbReference type="EMBL" id="DS113825">
    <property type="protein sequence ID" value="EAX95061.1"/>
    <property type="molecule type" value="Genomic_DNA"/>
</dbReference>
<dbReference type="VEuPathDB" id="TrichDB:TVAGG3_0914680"/>
<dbReference type="GO" id="GO:0031011">
    <property type="term" value="C:Ino80 complex"/>
    <property type="evidence" value="ECO:0007669"/>
    <property type="project" value="InterPro"/>
</dbReference>
<dbReference type="Pfam" id="PF00498">
    <property type="entry name" value="FHA"/>
    <property type="match status" value="1"/>
</dbReference>
<dbReference type="VEuPathDB" id="TrichDB:TVAG_428640"/>
<dbReference type="GO" id="GO:0071339">
    <property type="term" value="C:MLL1 complex"/>
    <property type="evidence" value="ECO:0007669"/>
    <property type="project" value="InterPro"/>
</dbReference>
<keyword evidence="3" id="KW-1185">Reference proteome</keyword>